<dbReference type="Ensembl" id="ENSLACT00000025476.1">
    <property type="protein sequence ID" value="ENSLACP00000022225.1"/>
    <property type="gene ID" value="ENSLACG00000014313.2"/>
</dbReference>
<dbReference type="InterPro" id="IPR002014">
    <property type="entry name" value="VHS_dom"/>
</dbReference>
<gene>
    <name evidence="7" type="primary">TOM1L1</name>
</gene>
<evidence type="ECO:0000256" key="2">
    <source>
        <dbReference type="ARBA" id="ARBA00022448"/>
    </source>
</evidence>
<dbReference type="GeneID" id="102360576"/>
<dbReference type="GO" id="GO:0016020">
    <property type="term" value="C:membrane"/>
    <property type="evidence" value="ECO:0007669"/>
    <property type="project" value="TreeGrafter"/>
</dbReference>
<dbReference type="EMBL" id="AFYH01106576">
    <property type="status" value="NOT_ANNOTATED_CDS"/>
    <property type="molecule type" value="Genomic_DNA"/>
</dbReference>
<feature type="domain" description="GAT" evidence="6">
    <location>
        <begin position="201"/>
        <end position="289"/>
    </location>
</feature>
<sequence>MAFGKSTKDPFSTSVGHLIEKATVGTVHSEDWGIFNRICDIINTTEDGPKDAVKALKKRISGNCNHKEIRFALSLLDFCMNNCDPCFQSLVVKKEFAKDVLVKVLKPKYNPPVDVQNKILNFIETWANGVQRVVDVSEVKEIYMDMKKKGIVFPPSDFAVEKQSNCPLDLSLKEPCLLPSLTSTVAAFPATHETLVTLTPIQIGKLYSELDIVKMNISVMSAILIENTPAAENPDDMELLEKLHNTCQAMQERIRKLLNDVANEDVTHVLLQVNDDLNNVFLRYNRFSRNRISSLPSSYDKTESALNNKNQITNPSNDLINFSHFQPPELGTIASSTSNSEFSDLGTRNITGQTNTIPPLYPQFEDFISTMPSTQTFPFPVEAQTQVEDVTPIPIYDNILPPCTAVPITPTVSNVPPYIVSVQGQTFSDLLPPVEIHTPGTLNASPQQKIHSDLMEFDPLAEKNSTEPIYECIEDLFNNKKAKEHTDC</sequence>
<dbReference type="Proteomes" id="UP000008672">
    <property type="component" value="Unassembled WGS sequence"/>
</dbReference>
<dbReference type="GeneTree" id="ENSGT00940000160240"/>
<dbReference type="Gene3D" id="1.20.58.160">
    <property type="match status" value="1"/>
</dbReference>
<accession>M3XHL9</accession>
<dbReference type="GO" id="GO:0015031">
    <property type="term" value="P:protein transport"/>
    <property type="evidence" value="ECO:0007669"/>
    <property type="project" value="UniProtKB-UniRule"/>
</dbReference>
<dbReference type="InterPro" id="IPR027428">
    <property type="entry name" value="TOM1L1_GAT_dom"/>
</dbReference>
<dbReference type="CDD" id="cd14237">
    <property type="entry name" value="GAT_TM1L1"/>
    <property type="match status" value="1"/>
</dbReference>
<reference evidence="7" key="3">
    <citation type="submission" date="2025-09" db="UniProtKB">
        <authorList>
            <consortium name="Ensembl"/>
        </authorList>
    </citation>
    <scope>IDENTIFICATION</scope>
</reference>
<dbReference type="EMBL" id="AFYH01106575">
    <property type="status" value="NOT_ANNOTATED_CDS"/>
    <property type="molecule type" value="Genomic_DNA"/>
</dbReference>
<dbReference type="OMA" id="CDKAFLE"/>
<dbReference type="Pfam" id="PF03127">
    <property type="entry name" value="GAT"/>
    <property type="match status" value="1"/>
</dbReference>
<dbReference type="eggNOG" id="KOG1087">
    <property type="taxonomic scope" value="Eukaryota"/>
</dbReference>
<evidence type="ECO:0000313" key="8">
    <source>
        <dbReference type="Proteomes" id="UP000008672"/>
    </source>
</evidence>
<dbReference type="EMBL" id="AFYH01106578">
    <property type="status" value="NOT_ANNOTATED_CDS"/>
    <property type="molecule type" value="Genomic_DNA"/>
</dbReference>
<evidence type="ECO:0000256" key="4">
    <source>
        <dbReference type="PIRNR" id="PIRNR036948"/>
    </source>
</evidence>
<name>M3XHL9_LATCH</name>
<dbReference type="GO" id="GO:0005768">
    <property type="term" value="C:endosome"/>
    <property type="evidence" value="ECO:0007669"/>
    <property type="project" value="TreeGrafter"/>
</dbReference>
<organism evidence="7 8">
    <name type="scientific">Latimeria chalumnae</name>
    <name type="common">Coelacanth</name>
    <dbReference type="NCBI Taxonomy" id="7897"/>
    <lineage>
        <taxon>Eukaryota</taxon>
        <taxon>Metazoa</taxon>
        <taxon>Chordata</taxon>
        <taxon>Craniata</taxon>
        <taxon>Vertebrata</taxon>
        <taxon>Euteleostomi</taxon>
        <taxon>Coelacanthiformes</taxon>
        <taxon>Coelacanthidae</taxon>
        <taxon>Latimeria</taxon>
    </lineage>
</organism>
<reference evidence="8" key="1">
    <citation type="submission" date="2011-08" db="EMBL/GenBank/DDBJ databases">
        <title>The draft genome of Latimeria chalumnae.</title>
        <authorList>
            <person name="Di Palma F."/>
            <person name="Alfoldi J."/>
            <person name="Johnson J."/>
            <person name="Berlin A."/>
            <person name="Gnerre S."/>
            <person name="Jaffe D."/>
            <person name="MacCallum I."/>
            <person name="Young S."/>
            <person name="Walker B.J."/>
            <person name="Lander E."/>
            <person name="Lindblad-Toh K."/>
        </authorList>
    </citation>
    <scope>NUCLEOTIDE SEQUENCE [LARGE SCALE GENOMIC DNA]</scope>
    <source>
        <strain evidence="8">Wild caught</strain>
    </source>
</reference>
<keyword evidence="8" id="KW-1185">Reference proteome</keyword>
<evidence type="ECO:0000256" key="3">
    <source>
        <dbReference type="ARBA" id="ARBA00022927"/>
    </source>
</evidence>
<dbReference type="Pfam" id="PF00790">
    <property type="entry name" value="VHS"/>
    <property type="match status" value="1"/>
</dbReference>
<dbReference type="GO" id="GO:0035091">
    <property type="term" value="F:phosphatidylinositol binding"/>
    <property type="evidence" value="ECO:0007669"/>
    <property type="project" value="InterPro"/>
</dbReference>
<dbReference type="Gene3D" id="1.25.40.90">
    <property type="match status" value="1"/>
</dbReference>
<dbReference type="GO" id="GO:0043130">
    <property type="term" value="F:ubiquitin binding"/>
    <property type="evidence" value="ECO:0007669"/>
    <property type="project" value="InterPro"/>
</dbReference>
<dbReference type="SUPFAM" id="SSF89009">
    <property type="entry name" value="GAT-like domain"/>
    <property type="match status" value="1"/>
</dbReference>
<dbReference type="CDD" id="cd16997">
    <property type="entry name" value="VHS_Tom1L1"/>
    <property type="match status" value="1"/>
</dbReference>
<dbReference type="InterPro" id="IPR038425">
    <property type="entry name" value="GAT_sf"/>
</dbReference>
<evidence type="ECO:0000313" key="7">
    <source>
        <dbReference type="Ensembl" id="ENSLACP00000022225.1"/>
    </source>
</evidence>
<dbReference type="SMART" id="SM00288">
    <property type="entry name" value="VHS"/>
    <property type="match status" value="1"/>
</dbReference>
<evidence type="ECO:0000256" key="1">
    <source>
        <dbReference type="ARBA" id="ARBA00007708"/>
    </source>
</evidence>
<reference evidence="7" key="2">
    <citation type="submission" date="2025-08" db="UniProtKB">
        <authorList>
            <consortium name="Ensembl"/>
        </authorList>
    </citation>
    <scope>IDENTIFICATION</scope>
</reference>
<dbReference type="PANTHER" id="PTHR13856:SF28">
    <property type="entry name" value="TOM1-LIKE PROTEIN 1"/>
    <property type="match status" value="1"/>
</dbReference>
<keyword evidence="3 4" id="KW-0653">Protein transport</keyword>
<dbReference type="Bgee" id="ENSLACG00000014313">
    <property type="expression patterns" value="Expressed in mesonephros"/>
</dbReference>
<protein>
    <submittedName>
        <fullName evidence="7">Target of myb1 like 1 membrane trafficking protein</fullName>
    </submittedName>
</protein>
<feature type="domain" description="VHS" evidence="5">
    <location>
        <begin position="22"/>
        <end position="154"/>
    </location>
</feature>
<comment type="similarity">
    <text evidence="1 4">Belongs to the TOM1 family.</text>
</comment>
<proteinExistence type="inferred from homology"/>
<dbReference type="InterPro" id="IPR047013">
    <property type="entry name" value="TOM1L1_VHS_dom"/>
</dbReference>
<dbReference type="InterPro" id="IPR004152">
    <property type="entry name" value="GAT_dom"/>
</dbReference>
<dbReference type="AlphaFoldDB" id="M3XHL9"/>
<keyword evidence="2 4" id="KW-0813">Transport</keyword>
<evidence type="ECO:0000259" key="6">
    <source>
        <dbReference type="PROSITE" id="PS50909"/>
    </source>
</evidence>
<dbReference type="EMBL" id="AFYH01106577">
    <property type="status" value="NOT_ANNOTATED_CDS"/>
    <property type="molecule type" value="Genomic_DNA"/>
</dbReference>
<dbReference type="OrthoDB" id="2018246at2759"/>
<dbReference type="STRING" id="7897.ENSLACP00000022225"/>
<dbReference type="SUPFAM" id="SSF48464">
    <property type="entry name" value="ENTH/VHS domain"/>
    <property type="match status" value="1"/>
</dbReference>
<dbReference type="InterPro" id="IPR014645">
    <property type="entry name" value="TOM1"/>
</dbReference>
<dbReference type="GO" id="GO:0007165">
    <property type="term" value="P:signal transduction"/>
    <property type="evidence" value="ECO:0007669"/>
    <property type="project" value="TreeGrafter"/>
</dbReference>
<dbReference type="PROSITE" id="PS50909">
    <property type="entry name" value="GAT"/>
    <property type="match status" value="1"/>
</dbReference>
<dbReference type="FunCoup" id="M3XHL9">
    <property type="interactions" value="596"/>
</dbReference>
<dbReference type="GO" id="GO:0030276">
    <property type="term" value="F:clathrin binding"/>
    <property type="evidence" value="ECO:0007669"/>
    <property type="project" value="TreeGrafter"/>
</dbReference>
<dbReference type="InterPro" id="IPR008942">
    <property type="entry name" value="ENTH_VHS"/>
</dbReference>
<dbReference type="PANTHER" id="PTHR13856">
    <property type="entry name" value="VHS DOMAIN CONTAINING PROTEIN FAMILY"/>
    <property type="match status" value="1"/>
</dbReference>
<dbReference type="PIRSF" id="PIRSF036948">
    <property type="entry name" value="TOM1"/>
    <property type="match status" value="1"/>
</dbReference>
<dbReference type="InParanoid" id="M3XHL9"/>
<dbReference type="KEGG" id="lcm:102360576"/>
<evidence type="ECO:0000259" key="5">
    <source>
        <dbReference type="PROSITE" id="PS50179"/>
    </source>
</evidence>
<dbReference type="PROSITE" id="PS50179">
    <property type="entry name" value="VHS"/>
    <property type="match status" value="1"/>
</dbReference>